<keyword evidence="5 10" id="KW-0862">Zinc</keyword>
<dbReference type="SMART" id="SM00235">
    <property type="entry name" value="ZnMc"/>
    <property type="match status" value="1"/>
</dbReference>
<dbReference type="PROSITE" id="PS51864">
    <property type="entry name" value="ASTACIN"/>
    <property type="match status" value="1"/>
</dbReference>
<dbReference type="InterPro" id="IPR024079">
    <property type="entry name" value="MetalloPept_cat_dom_sf"/>
</dbReference>
<keyword evidence="2 10" id="KW-0479">Metal-binding</keyword>
<gene>
    <name evidence="13" type="ORF">PVAND_007506</name>
</gene>
<evidence type="ECO:0000313" key="14">
    <source>
        <dbReference type="Proteomes" id="UP001107558"/>
    </source>
</evidence>
<comment type="cofactor">
    <cofactor evidence="10 11">
        <name>Zn(2+)</name>
        <dbReference type="ChEBI" id="CHEBI:29105"/>
    </cofactor>
    <text evidence="10 11">Binds 1 zinc ion per subunit.</text>
</comment>
<evidence type="ECO:0000256" key="8">
    <source>
        <dbReference type="ARBA" id="ARBA00023157"/>
    </source>
</evidence>
<dbReference type="Pfam" id="PF01400">
    <property type="entry name" value="Astacin"/>
    <property type="match status" value="1"/>
</dbReference>
<reference evidence="13" key="1">
    <citation type="submission" date="2021-03" db="EMBL/GenBank/DDBJ databases">
        <title>Chromosome level genome of the anhydrobiotic midge Polypedilum vanderplanki.</title>
        <authorList>
            <person name="Yoshida Y."/>
            <person name="Kikawada T."/>
            <person name="Gusev O."/>
        </authorList>
    </citation>
    <scope>NUCLEOTIDE SEQUENCE</scope>
    <source>
        <strain evidence="13">NIAS01</strain>
        <tissue evidence="13">Whole body or cell culture</tissue>
    </source>
</reference>
<keyword evidence="1 10" id="KW-0645">Protease</keyword>
<comment type="caution">
    <text evidence="10">Lacks conserved residue(s) required for the propagation of feature annotation.</text>
</comment>
<comment type="caution">
    <text evidence="13">The sequence shown here is derived from an EMBL/GenBank/DDBJ whole genome shotgun (WGS) entry which is preliminary data.</text>
</comment>
<dbReference type="EC" id="3.4.24.-" evidence="11"/>
<evidence type="ECO:0000256" key="5">
    <source>
        <dbReference type="ARBA" id="ARBA00022833"/>
    </source>
</evidence>
<keyword evidence="6 10" id="KW-0482">Metalloprotease</keyword>
<dbReference type="GO" id="GO:0004222">
    <property type="term" value="F:metalloendopeptidase activity"/>
    <property type="evidence" value="ECO:0007669"/>
    <property type="project" value="UniProtKB-UniRule"/>
</dbReference>
<evidence type="ECO:0000256" key="9">
    <source>
        <dbReference type="ARBA" id="ARBA00023180"/>
    </source>
</evidence>
<dbReference type="FunFam" id="3.40.390.10:FF:000015">
    <property type="entry name" value="Meprin A subunit"/>
    <property type="match status" value="1"/>
</dbReference>
<proteinExistence type="predicted"/>
<dbReference type="AlphaFoldDB" id="A0A9J6C743"/>
<keyword evidence="9" id="KW-0325">Glycoprotein</keyword>
<evidence type="ECO:0000256" key="7">
    <source>
        <dbReference type="ARBA" id="ARBA00023145"/>
    </source>
</evidence>
<evidence type="ECO:0000256" key="1">
    <source>
        <dbReference type="ARBA" id="ARBA00022670"/>
    </source>
</evidence>
<evidence type="ECO:0000259" key="12">
    <source>
        <dbReference type="PROSITE" id="PS51864"/>
    </source>
</evidence>
<evidence type="ECO:0000256" key="6">
    <source>
        <dbReference type="ARBA" id="ARBA00023049"/>
    </source>
</evidence>
<evidence type="ECO:0000256" key="11">
    <source>
        <dbReference type="RuleBase" id="RU361183"/>
    </source>
</evidence>
<keyword evidence="4 10" id="KW-0378">Hydrolase</keyword>
<dbReference type="InterPro" id="IPR001506">
    <property type="entry name" value="Peptidase_M12A"/>
</dbReference>
<keyword evidence="8" id="KW-1015">Disulfide bond</keyword>
<dbReference type="Gene3D" id="3.40.390.10">
    <property type="entry name" value="Collagenase (Catalytic Domain)"/>
    <property type="match status" value="1"/>
</dbReference>
<dbReference type="PRINTS" id="PR00480">
    <property type="entry name" value="ASTACIN"/>
</dbReference>
<feature type="active site" evidence="10">
    <location>
        <position position="175"/>
    </location>
</feature>
<feature type="signal peptide" evidence="11">
    <location>
        <begin position="1"/>
        <end position="20"/>
    </location>
</feature>
<accession>A0A9J6C743</accession>
<dbReference type="CDD" id="cd04280">
    <property type="entry name" value="ZnMc_astacin_like"/>
    <property type="match status" value="1"/>
</dbReference>
<sequence>MAEIYFFFILLSIFFNKTFPFPSKSFIQRNSHENMLRLMNLSPYENAEELSGQFEGDIIISPKQLNELFKQNSKTGLIDLKYRWTNNIVPYQIKVKDFDTAQIHHIENAIRTLENATCIKFVEYQADVHVNYVWVTGEDGGCYSSVGMQGGRQRLNLQSYKIESGCFRLYTIVHEFIHALGFYHMQSASNRDDYVKIVWKNIQDGAEHNFNAYSADKIHMYGEPYDYESVMHYSDTAFSKNGEKTIIPLTELNDGVTMGQRVKMTQHDIDRINAMYCK</sequence>
<evidence type="ECO:0000256" key="2">
    <source>
        <dbReference type="ARBA" id="ARBA00022723"/>
    </source>
</evidence>
<feature type="domain" description="Peptidase M12A" evidence="12">
    <location>
        <begin position="75"/>
        <end position="278"/>
    </location>
</feature>
<dbReference type="OrthoDB" id="291007at2759"/>
<dbReference type="GO" id="GO:0008270">
    <property type="term" value="F:zinc ion binding"/>
    <property type="evidence" value="ECO:0007669"/>
    <property type="project" value="UniProtKB-UniRule"/>
</dbReference>
<feature type="chain" id="PRO_5039962915" description="Metalloendopeptidase" evidence="11">
    <location>
        <begin position="21"/>
        <end position="278"/>
    </location>
</feature>
<keyword evidence="7" id="KW-0865">Zymogen</keyword>
<feature type="binding site" evidence="10">
    <location>
        <position position="184"/>
    </location>
    <ligand>
        <name>Zn(2+)</name>
        <dbReference type="ChEBI" id="CHEBI:29105"/>
        <note>catalytic</note>
    </ligand>
</feature>
<organism evidence="13 14">
    <name type="scientific">Polypedilum vanderplanki</name>
    <name type="common">Sleeping chironomid midge</name>
    <dbReference type="NCBI Taxonomy" id="319348"/>
    <lineage>
        <taxon>Eukaryota</taxon>
        <taxon>Metazoa</taxon>
        <taxon>Ecdysozoa</taxon>
        <taxon>Arthropoda</taxon>
        <taxon>Hexapoda</taxon>
        <taxon>Insecta</taxon>
        <taxon>Pterygota</taxon>
        <taxon>Neoptera</taxon>
        <taxon>Endopterygota</taxon>
        <taxon>Diptera</taxon>
        <taxon>Nematocera</taxon>
        <taxon>Chironomoidea</taxon>
        <taxon>Chironomidae</taxon>
        <taxon>Chironominae</taxon>
        <taxon>Polypedilum</taxon>
        <taxon>Polypedilum</taxon>
    </lineage>
</organism>
<dbReference type="PANTHER" id="PTHR10127">
    <property type="entry name" value="DISCOIDIN, CUB, EGF, LAMININ , AND ZINC METALLOPROTEASE DOMAIN CONTAINING"/>
    <property type="match status" value="1"/>
</dbReference>
<dbReference type="InterPro" id="IPR034035">
    <property type="entry name" value="Astacin-like_dom"/>
</dbReference>
<dbReference type="InterPro" id="IPR006026">
    <property type="entry name" value="Peptidase_Metallo"/>
</dbReference>
<evidence type="ECO:0000256" key="3">
    <source>
        <dbReference type="ARBA" id="ARBA00022729"/>
    </source>
</evidence>
<evidence type="ECO:0000256" key="10">
    <source>
        <dbReference type="PROSITE-ProRule" id="PRU01211"/>
    </source>
</evidence>
<evidence type="ECO:0000256" key="4">
    <source>
        <dbReference type="ARBA" id="ARBA00022801"/>
    </source>
</evidence>
<dbReference type="EMBL" id="JADBJN010000002">
    <property type="protein sequence ID" value="KAG5677775.1"/>
    <property type="molecule type" value="Genomic_DNA"/>
</dbReference>
<feature type="binding site" evidence="10">
    <location>
        <position position="178"/>
    </location>
    <ligand>
        <name>Zn(2+)</name>
        <dbReference type="ChEBI" id="CHEBI:29105"/>
        <note>catalytic</note>
    </ligand>
</feature>
<keyword evidence="3 11" id="KW-0732">Signal</keyword>
<feature type="binding site" evidence="10">
    <location>
        <position position="174"/>
    </location>
    <ligand>
        <name>Zn(2+)</name>
        <dbReference type="ChEBI" id="CHEBI:29105"/>
        <note>catalytic</note>
    </ligand>
</feature>
<protein>
    <recommendedName>
        <fullName evidence="11">Metalloendopeptidase</fullName>
        <ecNumber evidence="11">3.4.24.-</ecNumber>
    </recommendedName>
</protein>
<dbReference type="PANTHER" id="PTHR10127:SF814">
    <property type="entry name" value="MEPRIN A SUBUNIT BETA"/>
    <property type="match status" value="1"/>
</dbReference>
<dbReference type="Proteomes" id="UP001107558">
    <property type="component" value="Chromosome 2"/>
</dbReference>
<evidence type="ECO:0000313" key="13">
    <source>
        <dbReference type="EMBL" id="KAG5677775.1"/>
    </source>
</evidence>
<name>A0A9J6C743_POLVA</name>
<keyword evidence="14" id="KW-1185">Reference proteome</keyword>
<dbReference type="SUPFAM" id="SSF55486">
    <property type="entry name" value="Metalloproteases ('zincins'), catalytic domain"/>
    <property type="match status" value="1"/>
</dbReference>
<dbReference type="GO" id="GO:0006508">
    <property type="term" value="P:proteolysis"/>
    <property type="evidence" value="ECO:0007669"/>
    <property type="project" value="UniProtKB-KW"/>
</dbReference>